<dbReference type="Gene3D" id="3.40.50.1820">
    <property type="entry name" value="alpha/beta hydrolase"/>
    <property type="match status" value="1"/>
</dbReference>
<feature type="domain" description="AB hydrolase-1" evidence="2">
    <location>
        <begin position="22"/>
        <end position="239"/>
    </location>
</feature>
<protein>
    <recommendedName>
        <fullName evidence="2">AB hydrolase-1 domain-containing protein</fullName>
    </recommendedName>
</protein>
<accession>A0A2G6E356</accession>
<evidence type="ECO:0000313" key="4">
    <source>
        <dbReference type="Proteomes" id="UP000229740"/>
    </source>
</evidence>
<keyword evidence="1" id="KW-0378">Hydrolase</keyword>
<dbReference type="PROSITE" id="PS51257">
    <property type="entry name" value="PROKAR_LIPOPROTEIN"/>
    <property type="match status" value="1"/>
</dbReference>
<evidence type="ECO:0000313" key="3">
    <source>
        <dbReference type="EMBL" id="PID56178.1"/>
    </source>
</evidence>
<dbReference type="Proteomes" id="UP000229740">
    <property type="component" value="Unassembled WGS sequence"/>
</dbReference>
<dbReference type="AlphaFoldDB" id="A0A2G6E356"/>
<name>A0A2G6E356_9BACT</name>
<dbReference type="GO" id="GO:0016787">
    <property type="term" value="F:hydrolase activity"/>
    <property type="evidence" value="ECO:0007669"/>
    <property type="project" value="UniProtKB-KW"/>
</dbReference>
<dbReference type="InterPro" id="IPR029058">
    <property type="entry name" value="AB_hydrolase_fold"/>
</dbReference>
<gene>
    <name evidence="3" type="ORF">CSB45_12425</name>
</gene>
<dbReference type="Pfam" id="PF12697">
    <property type="entry name" value="Abhydrolase_6"/>
    <property type="match status" value="1"/>
</dbReference>
<sequence length="255" mass="28894">MPSFIHRSHRLCYREEGKGPLLLLLPGNTASSACYDGELNYFSSYFRTVSLDFWGTGQSDRIEGAWPEDWWEIGAQDAAALIKHLGEKNALVLGTSGGAITALLMAMLFPQHVQAVVADSCIQRYPAALLRMVVAERRQRSEKQIAFWKIAHGSDWERVIEADSECLQRLSMQGDLDWTQGRLRNIRCPVLLTASLLDRSLPDVGRKICGMAEQIPESRVLLINGGDHPLMWSRREDFFHVCIYFLKEALKKSRE</sequence>
<evidence type="ECO:0000256" key="1">
    <source>
        <dbReference type="ARBA" id="ARBA00022801"/>
    </source>
</evidence>
<comment type="caution">
    <text evidence="3">The sequence shown here is derived from an EMBL/GenBank/DDBJ whole genome shotgun (WGS) entry which is preliminary data.</text>
</comment>
<dbReference type="SUPFAM" id="SSF53474">
    <property type="entry name" value="alpha/beta-Hydrolases"/>
    <property type="match status" value="1"/>
</dbReference>
<organism evidence="3 4">
    <name type="scientific">candidate division KSB3 bacterium</name>
    <dbReference type="NCBI Taxonomy" id="2044937"/>
    <lineage>
        <taxon>Bacteria</taxon>
        <taxon>candidate division KSB3</taxon>
    </lineage>
</organism>
<dbReference type="EMBL" id="PDPS01000037">
    <property type="protein sequence ID" value="PID56178.1"/>
    <property type="molecule type" value="Genomic_DNA"/>
</dbReference>
<dbReference type="GO" id="GO:0016020">
    <property type="term" value="C:membrane"/>
    <property type="evidence" value="ECO:0007669"/>
    <property type="project" value="TreeGrafter"/>
</dbReference>
<dbReference type="PANTHER" id="PTHR43798">
    <property type="entry name" value="MONOACYLGLYCEROL LIPASE"/>
    <property type="match status" value="1"/>
</dbReference>
<proteinExistence type="predicted"/>
<dbReference type="InterPro" id="IPR050266">
    <property type="entry name" value="AB_hydrolase_sf"/>
</dbReference>
<reference evidence="3 4" key="1">
    <citation type="submission" date="2017-10" db="EMBL/GenBank/DDBJ databases">
        <title>Novel microbial diversity and functional potential in the marine mammal oral microbiome.</title>
        <authorList>
            <person name="Dudek N.K."/>
            <person name="Sun C.L."/>
            <person name="Burstein D."/>
            <person name="Kantor R.S."/>
            <person name="Aliaga Goltsman D.S."/>
            <person name="Bik E.M."/>
            <person name="Thomas B.C."/>
            <person name="Banfield J.F."/>
            <person name="Relman D.A."/>
        </authorList>
    </citation>
    <scope>NUCLEOTIDE SEQUENCE [LARGE SCALE GENOMIC DNA]</scope>
    <source>
        <strain evidence="3">DOLZORAL124_49_17</strain>
    </source>
</reference>
<dbReference type="InterPro" id="IPR000073">
    <property type="entry name" value="AB_hydrolase_1"/>
</dbReference>
<evidence type="ECO:0000259" key="2">
    <source>
        <dbReference type="Pfam" id="PF12697"/>
    </source>
</evidence>
<dbReference type="PANTHER" id="PTHR43798:SF31">
    <property type="entry name" value="AB HYDROLASE SUPERFAMILY PROTEIN YCLE"/>
    <property type="match status" value="1"/>
</dbReference>